<feature type="region of interest" description="Disordered" evidence="4">
    <location>
        <begin position="144"/>
        <end position="172"/>
    </location>
</feature>
<dbReference type="AlphaFoldDB" id="A0A1Y2NUV5"/>
<dbReference type="SUPFAM" id="SSF53474">
    <property type="entry name" value="alpha/beta-Hydrolases"/>
    <property type="match status" value="1"/>
</dbReference>
<dbReference type="EMBL" id="ASYR01000026">
    <property type="protein sequence ID" value="KAF0648198.1"/>
    <property type="molecule type" value="Genomic_DNA"/>
</dbReference>
<feature type="compositionally biased region" description="Acidic residues" evidence="4">
    <location>
        <begin position="151"/>
        <end position="166"/>
    </location>
</feature>
<keyword evidence="3 8" id="KW-0378">Hydrolase</keyword>
<keyword evidence="10" id="KW-1185">Reference proteome</keyword>
<dbReference type="Proteomes" id="UP000731519">
    <property type="component" value="Unassembled WGS sequence"/>
</dbReference>
<keyword evidence="2" id="KW-0732">Signal</keyword>
<dbReference type="Proteomes" id="UP000194318">
    <property type="component" value="Unassembled WGS sequence"/>
</dbReference>
<protein>
    <submittedName>
        <fullName evidence="8">Carboxylesterase A</fullName>
        <ecNumber evidence="8">3.1.1.-</ecNumber>
    </submittedName>
</protein>
<feature type="domain" description="Peptidase S33 tripeptidyl aminopeptidase-like C-terminal" evidence="6">
    <location>
        <begin position="441"/>
        <end position="532"/>
    </location>
</feature>
<evidence type="ECO:0000256" key="4">
    <source>
        <dbReference type="SAM" id="MobiDB-lite"/>
    </source>
</evidence>
<dbReference type="GO" id="GO:0016787">
    <property type="term" value="F:hydrolase activity"/>
    <property type="evidence" value="ECO:0007669"/>
    <property type="project" value="UniProtKB-KW"/>
</dbReference>
<dbReference type="InterPro" id="IPR013595">
    <property type="entry name" value="Pept_S33_TAP-like_C"/>
</dbReference>
<evidence type="ECO:0000313" key="9">
    <source>
        <dbReference type="Proteomes" id="UP000194318"/>
    </source>
</evidence>
<reference evidence="8 9" key="2">
    <citation type="submission" date="2016-09" db="EMBL/GenBank/DDBJ databases">
        <title>Streptomyces fradiae DSM40063, a candidate organism with high potential of specific P450 cytochromes.</title>
        <authorList>
            <person name="Grumaz C."/>
            <person name="Vainshtein Y."/>
            <person name="Kirstahler P."/>
            <person name="Sohn K."/>
        </authorList>
    </citation>
    <scope>NUCLEOTIDE SEQUENCE [LARGE SCALE GENOMIC DNA]</scope>
    <source>
        <strain evidence="8 9">DSM 40063</strain>
    </source>
</reference>
<evidence type="ECO:0000313" key="8">
    <source>
        <dbReference type="EMBL" id="OSY50829.1"/>
    </source>
</evidence>
<name>A0A1Y2NUV5_STRFR</name>
<dbReference type="GeneID" id="91406601"/>
<evidence type="ECO:0000256" key="3">
    <source>
        <dbReference type="ARBA" id="ARBA00022801"/>
    </source>
</evidence>
<comment type="caution">
    <text evidence="8">The sequence shown here is derived from an EMBL/GenBank/DDBJ whole genome shotgun (WGS) entry which is preliminary data.</text>
</comment>
<feature type="domain" description="AB hydrolase-1" evidence="5">
    <location>
        <begin position="100"/>
        <end position="287"/>
    </location>
</feature>
<evidence type="ECO:0000259" key="6">
    <source>
        <dbReference type="Pfam" id="PF08386"/>
    </source>
</evidence>
<evidence type="ECO:0000313" key="10">
    <source>
        <dbReference type="Proteomes" id="UP000731519"/>
    </source>
</evidence>
<dbReference type="PANTHER" id="PTHR43248:SF29">
    <property type="entry name" value="TRIPEPTIDYL AMINOPEPTIDASE"/>
    <property type="match status" value="1"/>
</dbReference>
<evidence type="ECO:0000256" key="1">
    <source>
        <dbReference type="ARBA" id="ARBA00010088"/>
    </source>
</evidence>
<dbReference type="PANTHER" id="PTHR43248">
    <property type="entry name" value="2-SUCCINYL-6-HYDROXY-2,4-CYCLOHEXADIENE-1-CARBOXYLATE SYNTHASE"/>
    <property type="match status" value="1"/>
</dbReference>
<dbReference type="EMBL" id="MIFZ01000261">
    <property type="protein sequence ID" value="OSY50829.1"/>
    <property type="molecule type" value="Genomic_DNA"/>
</dbReference>
<dbReference type="InterPro" id="IPR000073">
    <property type="entry name" value="AB_hydrolase_1"/>
</dbReference>
<dbReference type="InterPro" id="IPR029058">
    <property type="entry name" value="AB_hydrolase_fold"/>
</dbReference>
<dbReference type="RefSeq" id="WP_261344846.1">
    <property type="nucleotide sequence ID" value="NZ_ASYR01000026.1"/>
</dbReference>
<feature type="region of interest" description="Disordered" evidence="4">
    <location>
        <begin position="371"/>
        <end position="414"/>
    </location>
</feature>
<feature type="compositionally biased region" description="Acidic residues" evidence="4">
    <location>
        <begin position="374"/>
        <end position="393"/>
    </location>
</feature>
<dbReference type="Pfam" id="PF00561">
    <property type="entry name" value="Abhydrolase_1"/>
    <property type="match status" value="1"/>
</dbReference>
<dbReference type="InterPro" id="IPR051601">
    <property type="entry name" value="Serine_prot/Carboxylest_S33"/>
</dbReference>
<evidence type="ECO:0000313" key="7">
    <source>
        <dbReference type="EMBL" id="KAF0648198.1"/>
    </source>
</evidence>
<comment type="similarity">
    <text evidence="1">Belongs to the peptidase S33 family.</text>
</comment>
<dbReference type="Gene3D" id="3.40.50.1820">
    <property type="entry name" value="alpha/beta hydrolase"/>
    <property type="match status" value="1"/>
</dbReference>
<evidence type="ECO:0000256" key="2">
    <source>
        <dbReference type="ARBA" id="ARBA00022729"/>
    </source>
</evidence>
<sequence length="532" mass="56149">MITPGPRRHRRAIAAATAALLASIPLSGCGPGDRRQRDDAVPAALRPFYEQELRWEPCGEQQCATLDVPMDYTAPGNGRTFTLPLIRATAGNRDRRIGSLVFNPGGPGESGVAMLRDGGIETFGERLRERFDIVGFDPRGVGGSRPAIDCGADDEAEPTGEADEADSGPHTLHPATARQRAAALTAAEQTAAACREHSGAILPHVGTTDAARDMDVLRAALGDAGLSYLGWSYGTSLGTAYGELFPRKVRAMVLDGAIDPSLTWSQRALSQARGFREAVDDYAEHCSDVVGEACPAGTPEAVRGLLKRLYEATADRPLPVEDSEWGLDTATLHSAVTTSMYTPEEQWEPLSLALGEADRGDGSRLAAIAAGEPPAEDEQNAEEESPATDDETVDSTGDADSALTAVNCVDIPHPKDPREYWEALDEAHRAEGDHGSDAVVAALGCKGWPQAGPGPHRVRADGLPPVLVVGTTGDPSTPYHEAQSLARQLPHGMLLTYEGLGHTAYGRAGACVDTAVDAYLVDLTPVEPGKTC</sequence>
<reference evidence="7 10" key="1">
    <citation type="submission" date="2013-05" db="EMBL/GenBank/DDBJ databases">
        <title>Genome Sequence of Streptomyces fradiae.</title>
        <authorList>
            <person name="Kirby R."/>
        </authorList>
    </citation>
    <scope>NUCLEOTIDE SEQUENCE [LARGE SCALE GENOMIC DNA]</scope>
    <source>
        <strain evidence="7 10">ATCC 10745</strain>
    </source>
</reference>
<dbReference type="Pfam" id="PF08386">
    <property type="entry name" value="Abhydrolase_4"/>
    <property type="match status" value="1"/>
</dbReference>
<dbReference type="EC" id="3.1.1.-" evidence="8"/>
<accession>A0A1Y2NUV5</accession>
<evidence type="ECO:0000259" key="5">
    <source>
        <dbReference type="Pfam" id="PF00561"/>
    </source>
</evidence>
<proteinExistence type="inferred from homology"/>
<gene>
    <name evidence="8" type="primary">caeA_1</name>
    <name evidence="8" type="ORF">BG846_03547</name>
    <name evidence="7" type="ORF">K701_19205</name>
</gene>
<organism evidence="8 9">
    <name type="scientific">Streptomyces fradiae ATCC 10745 = DSM 40063</name>
    <dbReference type="NCBI Taxonomy" id="1319510"/>
    <lineage>
        <taxon>Bacteria</taxon>
        <taxon>Bacillati</taxon>
        <taxon>Actinomycetota</taxon>
        <taxon>Actinomycetes</taxon>
        <taxon>Kitasatosporales</taxon>
        <taxon>Streptomycetaceae</taxon>
        <taxon>Streptomyces</taxon>
    </lineage>
</organism>